<evidence type="ECO:0000256" key="1">
    <source>
        <dbReference type="SAM" id="MobiDB-lite"/>
    </source>
</evidence>
<feature type="compositionally biased region" description="Basic and acidic residues" evidence="1">
    <location>
        <begin position="125"/>
        <end position="140"/>
    </location>
</feature>
<organism evidence="2 3">
    <name type="scientific">Dichomitus squalens</name>
    <dbReference type="NCBI Taxonomy" id="114155"/>
    <lineage>
        <taxon>Eukaryota</taxon>
        <taxon>Fungi</taxon>
        <taxon>Dikarya</taxon>
        <taxon>Basidiomycota</taxon>
        <taxon>Agaricomycotina</taxon>
        <taxon>Agaricomycetes</taxon>
        <taxon>Polyporales</taxon>
        <taxon>Polyporaceae</taxon>
        <taxon>Dichomitus</taxon>
    </lineage>
</organism>
<dbReference type="EMBL" id="ML145108">
    <property type="protein sequence ID" value="TBU60005.1"/>
    <property type="molecule type" value="Genomic_DNA"/>
</dbReference>
<feature type="region of interest" description="Disordered" evidence="1">
    <location>
        <begin position="125"/>
        <end position="159"/>
    </location>
</feature>
<reference evidence="2 3" key="1">
    <citation type="submission" date="2019-01" db="EMBL/GenBank/DDBJ databases">
        <title>Draft genome sequences of three monokaryotic isolates of the white-rot basidiomycete fungus Dichomitus squalens.</title>
        <authorList>
            <consortium name="DOE Joint Genome Institute"/>
            <person name="Lopez S.C."/>
            <person name="Andreopoulos B."/>
            <person name="Pangilinan J."/>
            <person name="Lipzen A."/>
            <person name="Riley R."/>
            <person name="Ahrendt S."/>
            <person name="Ng V."/>
            <person name="Barry K."/>
            <person name="Daum C."/>
            <person name="Grigoriev I.V."/>
            <person name="Hilden K.S."/>
            <person name="Makela M.R."/>
            <person name="de Vries R.P."/>
        </authorList>
    </citation>
    <scope>NUCLEOTIDE SEQUENCE [LARGE SCALE GENOMIC DNA]</scope>
    <source>
        <strain evidence="2 3">CBS 464.89</strain>
    </source>
</reference>
<gene>
    <name evidence="2" type="ORF">BD310DRAFT_356525</name>
</gene>
<keyword evidence="3" id="KW-1185">Reference proteome</keyword>
<protein>
    <submittedName>
        <fullName evidence="2">Uncharacterized protein</fullName>
    </submittedName>
</protein>
<sequence length="159" mass="17857">MHTLIVTAYDHGGPAAKLAAGASQCFHTIASRHPMITRISVLTEFGRTPRSRGCVFVPIVRDTFEGQLMDVIRPLLPLHAIYDLSVIFPAYFNLSCATSYHLLMAEAWSELEAHHMDIRPYIIKHESRPHGGSRPRDRSLRPQLPAASYTPPSCDRDHE</sequence>
<name>A0A4Q9PZ96_9APHY</name>
<evidence type="ECO:0000313" key="2">
    <source>
        <dbReference type="EMBL" id="TBU60005.1"/>
    </source>
</evidence>
<accession>A0A4Q9PZ96</accession>
<evidence type="ECO:0000313" key="3">
    <source>
        <dbReference type="Proteomes" id="UP000292082"/>
    </source>
</evidence>
<dbReference type="Proteomes" id="UP000292082">
    <property type="component" value="Unassembled WGS sequence"/>
</dbReference>
<dbReference type="AlphaFoldDB" id="A0A4Q9PZ96"/>
<proteinExistence type="predicted"/>